<dbReference type="Proteomes" id="UP000324611">
    <property type="component" value="Unassembled WGS sequence"/>
</dbReference>
<accession>A0A5B2VPE6</accession>
<protein>
    <submittedName>
        <fullName evidence="9">FtsX-like permease family protein</fullName>
    </submittedName>
</protein>
<dbReference type="InterPro" id="IPR003838">
    <property type="entry name" value="ABC3_permease_C"/>
</dbReference>
<evidence type="ECO:0000259" key="8">
    <source>
        <dbReference type="Pfam" id="PF12704"/>
    </source>
</evidence>
<evidence type="ECO:0000256" key="1">
    <source>
        <dbReference type="ARBA" id="ARBA00004651"/>
    </source>
</evidence>
<sequence length="790" mass="86591">MFKSNFKTMFRSLWKNKAYSFLNIFGLTIGITCAALIFLWVEDEMTFNRNFAKHDQLYHVMQNQQNEAGITTSPSTPGPLAAALKAEIPGIVNSGRLSWEMDQLVALGDQSIKEKGMYADPSILSMYSLQFVYGAPTTALKEPQSIVISETMSKKVFGDGNPVGKTVIMNARSAYTVDGPFTVTGVFKDLPSNCNYKFQWLSPYETWENANDWLKPWNNNLTETIVELSPQANAAAINKQLANYMGTKVSGSTNRCFLFSMNDWHLRNKFVSGVQQGGNIKYVRLFSTIAFIILLIACINFMNLATARSEQRAKEIGVLKVLGADKSGLIGKFISESSLISFIAVILAVGMLFILMPFYNALVQKQLAVNLLSPLHLLFLLAIGLITGLVAGSYPAFYLSSFNPVRVLKGIRIKSPGGVNFIRKGLVIAQFSASVILIISTMIVYLQVQHIRERNLGYSKDNLLYIQLQGSMKEHLSQIKNSLAATGYVENAATSLHDALHVYSYGDGFGWQGKRQGDKSAVYSNVVSPEYISTMHMKIVAGRDFYPGTADSNRVIINETMAGLMGAAGKPGSIITAGKSNLTVVGIIKDFVYNDVYGKGAPLILICGNYASTMMAVRLKPNVNLPEALAKTGAVMLSANPGFPFEYRFADADFDAVFATEMLIGRLSGVFGILAIAISCLGLFGLAAYTAERRTREIGVRRVLGASVIGLAGLLAREFLQLVVAACFIAFPAAWWLMHNWLQDYAYRTTIQWWVFLVAGVMALLIALITVSSQAIKAAVVNPVKSLKAE</sequence>
<dbReference type="PANTHER" id="PTHR30572:SF18">
    <property type="entry name" value="ABC-TYPE MACROLIDE FAMILY EXPORT SYSTEM PERMEASE COMPONENT 2"/>
    <property type="match status" value="1"/>
</dbReference>
<proteinExistence type="predicted"/>
<feature type="transmembrane region" description="Helical" evidence="6">
    <location>
        <begin position="670"/>
        <end position="691"/>
    </location>
</feature>
<keyword evidence="4 6" id="KW-1133">Transmembrane helix</keyword>
<evidence type="ECO:0000313" key="9">
    <source>
        <dbReference type="EMBL" id="KAA2240276.1"/>
    </source>
</evidence>
<dbReference type="GO" id="GO:0022857">
    <property type="term" value="F:transmembrane transporter activity"/>
    <property type="evidence" value="ECO:0007669"/>
    <property type="project" value="TreeGrafter"/>
</dbReference>
<evidence type="ECO:0000313" key="10">
    <source>
        <dbReference type="Proteomes" id="UP000324611"/>
    </source>
</evidence>
<dbReference type="GO" id="GO:0005886">
    <property type="term" value="C:plasma membrane"/>
    <property type="evidence" value="ECO:0007669"/>
    <property type="project" value="UniProtKB-SubCell"/>
</dbReference>
<comment type="subcellular location">
    <subcellularLocation>
        <location evidence="1">Cell membrane</location>
        <topology evidence="1">Multi-pass membrane protein</topology>
    </subcellularLocation>
</comment>
<dbReference type="AlphaFoldDB" id="A0A5B2VPE6"/>
<dbReference type="PANTHER" id="PTHR30572">
    <property type="entry name" value="MEMBRANE COMPONENT OF TRANSPORTER-RELATED"/>
    <property type="match status" value="1"/>
</dbReference>
<keyword evidence="5 6" id="KW-0472">Membrane</keyword>
<feature type="domain" description="ABC3 transporter permease C-terminal" evidence="7">
    <location>
        <begin position="670"/>
        <end position="779"/>
    </location>
</feature>
<feature type="transmembrane region" description="Helical" evidence="6">
    <location>
        <begin position="421"/>
        <end position="446"/>
    </location>
</feature>
<dbReference type="Pfam" id="PF02687">
    <property type="entry name" value="FtsX"/>
    <property type="match status" value="2"/>
</dbReference>
<evidence type="ECO:0000256" key="6">
    <source>
        <dbReference type="SAM" id="Phobius"/>
    </source>
</evidence>
<feature type="transmembrane region" description="Helical" evidence="6">
    <location>
        <begin position="703"/>
        <end position="731"/>
    </location>
</feature>
<feature type="domain" description="MacB-like periplasmic core" evidence="8">
    <location>
        <begin position="427"/>
        <end position="631"/>
    </location>
</feature>
<dbReference type="EMBL" id="VUOC01000004">
    <property type="protein sequence ID" value="KAA2240276.1"/>
    <property type="molecule type" value="Genomic_DNA"/>
</dbReference>
<reference evidence="9 10" key="1">
    <citation type="submission" date="2019-09" db="EMBL/GenBank/DDBJ databases">
        <title>Chitinophaga ginsengihumi sp. nov., isolated from soil of ginseng rhizosphere.</title>
        <authorList>
            <person name="Lee J."/>
        </authorList>
    </citation>
    <scope>NUCLEOTIDE SEQUENCE [LARGE SCALE GENOMIC DNA]</scope>
    <source>
        <strain evidence="9 10">BN140078</strain>
    </source>
</reference>
<reference evidence="9 10" key="2">
    <citation type="submission" date="2019-09" db="EMBL/GenBank/DDBJ databases">
        <authorList>
            <person name="Jin C."/>
        </authorList>
    </citation>
    <scope>NUCLEOTIDE SEQUENCE [LARGE SCALE GENOMIC DNA]</scope>
    <source>
        <strain evidence="9 10">BN140078</strain>
    </source>
</reference>
<evidence type="ECO:0000256" key="2">
    <source>
        <dbReference type="ARBA" id="ARBA00022475"/>
    </source>
</evidence>
<gene>
    <name evidence="9" type="ORF">F0L74_29365</name>
</gene>
<feature type="domain" description="MacB-like periplasmic core" evidence="8">
    <location>
        <begin position="20"/>
        <end position="243"/>
    </location>
</feature>
<comment type="caution">
    <text evidence="9">The sequence shown here is derived from an EMBL/GenBank/DDBJ whole genome shotgun (WGS) entry which is preliminary data.</text>
</comment>
<feature type="transmembrane region" description="Helical" evidence="6">
    <location>
        <begin position="379"/>
        <end position="400"/>
    </location>
</feature>
<dbReference type="InterPro" id="IPR050250">
    <property type="entry name" value="Macrolide_Exporter_MacB"/>
</dbReference>
<evidence type="ECO:0000256" key="4">
    <source>
        <dbReference type="ARBA" id="ARBA00022989"/>
    </source>
</evidence>
<feature type="transmembrane region" description="Helical" evidence="6">
    <location>
        <begin position="339"/>
        <end position="359"/>
    </location>
</feature>
<feature type="transmembrane region" description="Helical" evidence="6">
    <location>
        <begin position="751"/>
        <end position="771"/>
    </location>
</feature>
<evidence type="ECO:0000259" key="7">
    <source>
        <dbReference type="Pfam" id="PF02687"/>
    </source>
</evidence>
<dbReference type="Pfam" id="PF12704">
    <property type="entry name" value="MacB_PCD"/>
    <property type="match status" value="2"/>
</dbReference>
<organism evidence="9 10">
    <name type="scientific">Chitinophaga agrisoli</name>
    <dbReference type="NCBI Taxonomy" id="2607653"/>
    <lineage>
        <taxon>Bacteria</taxon>
        <taxon>Pseudomonadati</taxon>
        <taxon>Bacteroidota</taxon>
        <taxon>Chitinophagia</taxon>
        <taxon>Chitinophagales</taxon>
        <taxon>Chitinophagaceae</taxon>
        <taxon>Chitinophaga</taxon>
    </lineage>
</organism>
<dbReference type="InterPro" id="IPR025857">
    <property type="entry name" value="MacB_PCD"/>
</dbReference>
<feature type="transmembrane region" description="Helical" evidence="6">
    <location>
        <begin position="21"/>
        <end position="41"/>
    </location>
</feature>
<feature type="domain" description="ABC3 transporter permease C-terminal" evidence="7">
    <location>
        <begin position="288"/>
        <end position="404"/>
    </location>
</feature>
<feature type="transmembrane region" description="Helical" evidence="6">
    <location>
        <begin position="285"/>
        <end position="305"/>
    </location>
</feature>
<keyword evidence="2" id="KW-1003">Cell membrane</keyword>
<keyword evidence="10" id="KW-1185">Reference proteome</keyword>
<evidence type="ECO:0000256" key="5">
    <source>
        <dbReference type="ARBA" id="ARBA00023136"/>
    </source>
</evidence>
<keyword evidence="3 6" id="KW-0812">Transmembrane</keyword>
<name>A0A5B2VPE6_9BACT</name>
<evidence type="ECO:0000256" key="3">
    <source>
        <dbReference type="ARBA" id="ARBA00022692"/>
    </source>
</evidence>
<dbReference type="RefSeq" id="WP_149841454.1">
    <property type="nucleotide sequence ID" value="NZ_VUOC01000004.1"/>
</dbReference>